<evidence type="ECO:0000313" key="2">
    <source>
        <dbReference type="Proteomes" id="UP000014978"/>
    </source>
</evidence>
<comment type="caution">
    <text evidence="1">The sequence shown here is derived from an EMBL/GenBank/DDBJ whole genome shotgun (WGS) entry which is preliminary data.</text>
</comment>
<dbReference type="VEuPathDB" id="MicrosporidiaDB:SLOPH_1071"/>
<accession>S7W744</accession>
<dbReference type="Proteomes" id="UP000014978">
    <property type="component" value="Unassembled WGS sequence"/>
</dbReference>
<keyword evidence="2" id="KW-1185">Reference proteome</keyword>
<protein>
    <submittedName>
        <fullName evidence="1">Uncharacterized protein</fullName>
    </submittedName>
</protein>
<dbReference type="OrthoDB" id="10069473at2759"/>
<reference evidence="2" key="1">
    <citation type="journal article" date="2013" name="PLoS Genet.">
        <title>The genome of Spraguea lophii and the basis of host-microsporidian interactions.</title>
        <authorList>
            <person name="Campbell S.E."/>
            <person name="Williams T.A."/>
            <person name="Yousuf A."/>
            <person name="Soanes D.M."/>
            <person name="Paszkiewicz K.H."/>
            <person name="Williams B.A.P."/>
        </authorList>
    </citation>
    <scope>NUCLEOTIDE SEQUENCE [LARGE SCALE GENOMIC DNA]</scope>
    <source>
        <strain evidence="2">42_110</strain>
    </source>
</reference>
<proteinExistence type="predicted"/>
<organism evidence="1 2">
    <name type="scientific">Spraguea lophii (strain 42_110)</name>
    <name type="common">Microsporidian parasite</name>
    <dbReference type="NCBI Taxonomy" id="1358809"/>
    <lineage>
        <taxon>Eukaryota</taxon>
        <taxon>Fungi</taxon>
        <taxon>Fungi incertae sedis</taxon>
        <taxon>Microsporidia</taxon>
        <taxon>Spragueidae</taxon>
        <taxon>Spraguea</taxon>
    </lineage>
</organism>
<name>S7W744_SPRLO</name>
<dbReference type="EMBL" id="ATCN01000652">
    <property type="protein sequence ID" value="EPR78626.1"/>
    <property type="molecule type" value="Genomic_DNA"/>
</dbReference>
<sequence>MSLFIPEYFITKLQTLNFDNIETLTLYINLNINELDRIMIIWEEEYSRSNKLHQIILLKLLYSFYNKYENKDIEKLYNKYYNEYIKINGDIEITKHINTDVGITDKEVKQTVENNTSILKEGTESRSVKTTKKVRFSSIEDKKKFSREELIKRIDEYYDVKDRLVKYLEEFVEELKK</sequence>
<gene>
    <name evidence="1" type="ORF">SLOPH_1071</name>
</gene>
<dbReference type="HOGENOM" id="CLU_1518813_0_0_1"/>
<dbReference type="AlphaFoldDB" id="S7W744"/>
<dbReference type="InParanoid" id="S7W744"/>
<evidence type="ECO:0000313" key="1">
    <source>
        <dbReference type="EMBL" id="EPR78626.1"/>
    </source>
</evidence>